<feature type="domain" description="NTP pyrophosphohydrolase MazG-like" evidence="2">
    <location>
        <begin position="47"/>
        <end position="120"/>
    </location>
</feature>
<accession>A0ABU9SXS3</accession>
<dbReference type="EMBL" id="JBBMQS010000007">
    <property type="protein sequence ID" value="MEM5498299.1"/>
    <property type="molecule type" value="Genomic_DNA"/>
</dbReference>
<organism evidence="3 4">
    <name type="scientific">Paraglaciecola mesophila</name>
    <dbReference type="NCBI Taxonomy" id="197222"/>
    <lineage>
        <taxon>Bacteria</taxon>
        <taxon>Pseudomonadati</taxon>
        <taxon>Pseudomonadota</taxon>
        <taxon>Gammaproteobacteria</taxon>
        <taxon>Alteromonadales</taxon>
        <taxon>Alteromonadaceae</taxon>
        <taxon>Paraglaciecola</taxon>
    </lineage>
</organism>
<dbReference type="SUPFAM" id="SSF101386">
    <property type="entry name" value="all-alpha NTP pyrophosphatases"/>
    <property type="match status" value="2"/>
</dbReference>
<feature type="domain" description="NTP pyrophosphohydrolase MazG-like" evidence="2">
    <location>
        <begin position="189"/>
        <end position="252"/>
    </location>
</feature>
<evidence type="ECO:0000313" key="4">
    <source>
        <dbReference type="Proteomes" id="UP001461163"/>
    </source>
</evidence>
<protein>
    <submittedName>
        <fullName evidence="3">Nucleoside triphosphate pyrophosphohydrolase</fullName>
        <ecNumber evidence="3">3.6.1.9</ecNumber>
    </submittedName>
</protein>
<name>A0ABU9SXS3_9ALTE</name>
<evidence type="ECO:0000259" key="2">
    <source>
        <dbReference type="Pfam" id="PF03819"/>
    </source>
</evidence>
<comment type="caution">
    <text evidence="3">The sequence shown here is derived from an EMBL/GenBank/DDBJ whole genome shotgun (WGS) entry which is preliminary data.</text>
</comment>
<dbReference type="PANTHER" id="PTHR30522:SF0">
    <property type="entry name" value="NUCLEOSIDE TRIPHOSPHATE PYROPHOSPHOHYDROLASE"/>
    <property type="match status" value="1"/>
</dbReference>
<dbReference type="GO" id="GO:0047429">
    <property type="term" value="F:nucleoside triphosphate diphosphatase activity"/>
    <property type="evidence" value="ECO:0007669"/>
    <property type="project" value="UniProtKB-EC"/>
</dbReference>
<proteinExistence type="predicted"/>
<reference evidence="3 4" key="1">
    <citation type="submission" date="2024-03" db="EMBL/GenBank/DDBJ databases">
        <title>Community enrichment and isolation of bacterial strains for fucoidan degradation.</title>
        <authorList>
            <person name="Sichert A."/>
        </authorList>
    </citation>
    <scope>NUCLEOTIDE SEQUENCE [LARGE SCALE GENOMIC DNA]</scope>
    <source>
        <strain evidence="3 4">AS12</strain>
    </source>
</reference>
<dbReference type="Pfam" id="PF03819">
    <property type="entry name" value="MazG"/>
    <property type="match status" value="2"/>
</dbReference>
<dbReference type="InterPro" id="IPR048011">
    <property type="entry name" value="NTP-PPase_MazG-like_C"/>
</dbReference>
<dbReference type="RefSeq" id="WP_342881944.1">
    <property type="nucleotide sequence ID" value="NZ_JBBMQS010000007.1"/>
</dbReference>
<sequence length="284" mass="32001">MKSESVPEIKKRQDKGNNANESALSELLSIMRTLRDPTNGCDWDKQQTFASIAPYTIEEAYEVADAIDKGDMADIRDELGDLLFQVVFYAQMGQEQHAFAFDDIARGISAKLRRRHPHIFADENGQVTRAKKGQWESIKAQERIAAGKTEDKSILANVPAGMSPLLRAQKLQQKCAKFGFDWPELAPVLDKLQEEINEVMAEVNAPTPDQSAIEDEIGDVLFSVVNLARHVKVDAQTALRRASNKFEQRFRQVELIAQQQGQTIRDTSLDELEVFWQQAKALSK</sequence>
<evidence type="ECO:0000313" key="3">
    <source>
        <dbReference type="EMBL" id="MEM5498299.1"/>
    </source>
</evidence>
<dbReference type="InterPro" id="IPR004518">
    <property type="entry name" value="MazG-like_dom"/>
</dbReference>
<dbReference type="InterPro" id="IPR048015">
    <property type="entry name" value="NTP-PPase_MazG-like_N"/>
</dbReference>
<feature type="compositionally biased region" description="Basic and acidic residues" evidence="1">
    <location>
        <begin position="1"/>
        <end position="15"/>
    </location>
</feature>
<dbReference type="EC" id="3.6.1.9" evidence="3"/>
<dbReference type="NCBIfam" id="TIGR00444">
    <property type="entry name" value="mazG"/>
    <property type="match status" value="1"/>
</dbReference>
<evidence type="ECO:0000256" key="1">
    <source>
        <dbReference type="SAM" id="MobiDB-lite"/>
    </source>
</evidence>
<dbReference type="InterPro" id="IPR011551">
    <property type="entry name" value="NTP_PyrPHydrolase_MazG"/>
</dbReference>
<dbReference type="NCBIfam" id="NF007113">
    <property type="entry name" value="PRK09562.1"/>
    <property type="match status" value="1"/>
</dbReference>
<gene>
    <name evidence="3" type="primary">mazG</name>
    <name evidence="3" type="ORF">WNY77_12895</name>
</gene>
<dbReference type="CDD" id="cd11528">
    <property type="entry name" value="NTP-PPase_MazG_Nterm"/>
    <property type="match status" value="1"/>
</dbReference>
<dbReference type="Gene3D" id="1.10.287.1080">
    <property type="entry name" value="MazG-like"/>
    <property type="match status" value="2"/>
</dbReference>
<dbReference type="Proteomes" id="UP001461163">
    <property type="component" value="Unassembled WGS sequence"/>
</dbReference>
<keyword evidence="3" id="KW-0378">Hydrolase</keyword>
<dbReference type="PANTHER" id="PTHR30522">
    <property type="entry name" value="NUCLEOSIDE TRIPHOSPHATE PYROPHOSPHOHYDROLASE"/>
    <property type="match status" value="1"/>
</dbReference>
<feature type="region of interest" description="Disordered" evidence="1">
    <location>
        <begin position="1"/>
        <end position="20"/>
    </location>
</feature>
<keyword evidence="4" id="KW-1185">Reference proteome</keyword>
<dbReference type="CDD" id="cd11529">
    <property type="entry name" value="NTP-PPase_MazG_Cterm"/>
    <property type="match status" value="1"/>
</dbReference>